<dbReference type="InterPro" id="IPR018990">
    <property type="entry name" value="Prot_inh_I42_chagasin"/>
</dbReference>
<proteinExistence type="predicted"/>
<evidence type="ECO:0000313" key="4">
    <source>
        <dbReference type="EMBL" id="MZP42755.1"/>
    </source>
</evidence>
<dbReference type="SUPFAM" id="SSF141066">
    <property type="entry name" value="ICP-like"/>
    <property type="match status" value="1"/>
</dbReference>
<organism evidence="4 5">
    <name type="scientific">Heliomicrobium gestii</name>
    <name type="common">Heliobacterium gestii</name>
    <dbReference type="NCBI Taxonomy" id="2699"/>
    <lineage>
        <taxon>Bacteria</taxon>
        <taxon>Bacillati</taxon>
        <taxon>Bacillota</taxon>
        <taxon>Clostridia</taxon>
        <taxon>Eubacteriales</taxon>
        <taxon>Heliobacteriaceae</taxon>
        <taxon>Heliomicrobium</taxon>
    </lineage>
</organism>
<dbReference type="AlphaFoldDB" id="A0A845LE77"/>
<dbReference type="OrthoDB" id="3556586at2"/>
<dbReference type="GO" id="GO:0004869">
    <property type="term" value="F:cysteine-type endopeptidase inhibitor activity"/>
    <property type="evidence" value="ECO:0007669"/>
    <property type="project" value="UniProtKB-KW"/>
</dbReference>
<feature type="domain" description="Proteinase inhibitor I42 chagasin" evidence="3">
    <location>
        <begin position="14"/>
        <end position="98"/>
    </location>
</feature>
<dbReference type="Gene3D" id="2.60.40.2020">
    <property type="match status" value="1"/>
</dbReference>
<dbReference type="Pfam" id="PF09394">
    <property type="entry name" value="Inhibitor_I42"/>
    <property type="match status" value="1"/>
</dbReference>
<gene>
    <name evidence="4" type="ORF">GTO89_06835</name>
</gene>
<evidence type="ECO:0000313" key="5">
    <source>
        <dbReference type="Proteomes" id="UP000471031"/>
    </source>
</evidence>
<dbReference type="Proteomes" id="UP000471031">
    <property type="component" value="Unassembled WGS sequence"/>
</dbReference>
<sequence>MSDKSASIGNITTSVGESFHVVLDVMGGTGYCWSLAHMPECVNLLDICHEKSNSLQCGSSERQIFTFVALSPCQDFLKFNLIRPWEPLNAAQKQTLALIITEPEKTEADELEETMGQGKFAGATSAPARSPITVLYMAPFQQAGDGDGSKIVCMYMAPIQRPSLMIPPYMAPAGGRKYAAPQVEKYAAPQVEKYAAPTCEMVDGVYKYAAPSCEKVDGVYKYAAPSCEMVDGVYKYAAPSCEIVDGVYKYAAPTCEMVDGVYKYAAPSCEKVDGVYKYAAPSCEMVHGVLKYAAPPVADYMAPSCEKDAPKTEE</sequence>
<keyword evidence="1" id="KW-0646">Protease inhibitor</keyword>
<dbReference type="InterPro" id="IPR036331">
    <property type="entry name" value="Chagasin-like_sf"/>
</dbReference>
<dbReference type="RefSeq" id="WP_161261336.1">
    <property type="nucleotide sequence ID" value="NZ_JAFBDC010000004.1"/>
</dbReference>
<comment type="caution">
    <text evidence="4">The sequence shown here is derived from an EMBL/GenBank/DDBJ whole genome shotgun (WGS) entry which is preliminary data.</text>
</comment>
<protein>
    <recommendedName>
        <fullName evidence="3">Proteinase inhibitor I42 chagasin domain-containing protein</fullName>
    </recommendedName>
</protein>
<name>A0A845LE77_HELGE</name>
<keyword evidence="5" id="KW-1185">Reference proteome</keyword>
<evidence type="ECO:0000256" key="2">
    <source>
        <dbReference type="ARBA" id="ARBA00022704"/>
    </source>
</evidence>
<keyword evidence="2" id="KW-0789">Thiol protease inhibitor</keyword>
<evidence type="ECO:0000259" key="3">
    <source>
        <dbReference type="Pfam" id="PF09394"/>
    </source>
</evidence>
<evidence type="ECO:0000256" key="1">
    <source>
        <dbReference type="ARBA" id="ARBA00022690"/>
    </source>
</evidence>
<dbReference type="EMBL" id="WXEX01000005">
    <property type="protein sequence ID" value="MZP42755.1"/>
    <property type="molecule type" value="Genomic_DNA"/>
</dbReference>
<accession>A0A845LE77</accession>
<reference evidence="4 5" key="1">
    <citation type="submission" date="2020-01" db="EMBL/GenBank/DDBJ databases">
        <title>Whole genome sequence of Heliobacterium gestii DSM 11169.</title>
        <authorList>
            <person name="Kyndt J.A."/>
            <person name="Meyer T.E."/>
        </authorList>
    </citation>
    <scope>NUCLEOTIDE SEQUENCE [LARGE SCALE GENOMIC DNA]</scope>
    <source>
        <strain evidence="4 5">DSM 11169</strain>
    </source>
</reference>